<organism evidence="2 3">
    <name type="scientific">Plasmodium ovale curtisi</name>
    <dbReference type="NCBI Taxonomy" id="864141"/>
    <lineage>
        <taxon>Eukaryota</taxon>
        <taxon>Sar</taxon>
        <taxon>Alveolata</taxon>
        <taxon>Apicomplexa</taxon>
        <taxon>Aconoidasida</taxon>
        <taxon>Haemosporida</taxon>
        <taxon>Plasmodiidae</taxon>
        <taxon>Plasmodium</taxon>
        <taxon>Plasmodium (Plasmodium)</taxon>
    </lineage>
</organism>
<evidence type="ECO:0000313" key="2">
    <source>
        <dbReference type="EMBL" id="SBT01864.1"/>
    </source>
</evidence>
<evidence type="ECO:0000313" key="1">
    <source>
        <dbReference type="EMBL" id="SBS82199.1"/>
    </source>
</evidence>
<dbReference type="Proteomes" id="UP000078560">
    <property type="component" value="Unassembled WGS sequence"/>
</dbReference>
<sequence length="214" mass="24956">MNREELRENDIFNELAKKPSEFAYHLSYTYYSYNMNTKKPEDLIKLENFVENIDTTQSILVNKDPLNHCLCRHFLYKCIDIYIKMNKTYSPSQDDENKNTCDKLKTFLDTYTSFLRNEAQMNDEIASSFSSKKNYLGECAPKEESEAVISGKNYKTVIGGVTFSPVGPMLRSQLQSWNRKNHSLDEKQEFLFDLTVNNNACSEDTDYHIQCHSL</sequence>
<reference evidence="2" key="2">
    <citation type="submission" date="2016-05" db="EMBL/GenBank/DDBJ databases">
        <authorList>
            <person name="Lavstsen T."/>
            <person name="Jespersen J.S."/>
        </authorList>
    </citation>
    <scope>NUCLEOTIDE SEQUENCE [LARGE SCALE GENOMIC DNA]</scope>
</reference>
<evidence type="ECO:0000313" key="3">
    <source>
        <dbReference type="Proteomes" id="UP000078546"/>
    </source>
</evidence>
<dbReference type="AlphaFoldDB" id="A0A1A8X9D8"/>
<evidence type="ECO:0000313" key="4">
    <source>
        <dbReference type="Proteomes" id="UP000078560"/>
    </source>
</evidence>
<dbReference type="EMBL" id="FLQV01002818">
    <property type="protein sequence ID" value="SBT01864.1"/>
    <property type="molecule type" value="Genomic_DNA"/>
</dbReference>
<proteinExistence type="predicted"/>
<reference evidence="3 4" key="1">
    <citation type="submission" date="2016-05" db="EMBL/GenBank/DDBJ databases">
        <authorList>
            <person name="Naeem Raeece"/>
        </authorList>
    </citation>
    <scope>NUCLEOTIDE SEQUENCE [LARGE SCALE GENOMIC DNA]</scope>
</reference>
<gene>
    <name evidence="2" type="ORF">POVCU1_070280</name>
    <name evidence="1" type="ORF">POVCU2_0014380</name>
</gene>
<protein>
    <submittedName>
        <fullName evidence="2">PIR Superfamily Protein</fullName>
    </submittedName>
</protein>
<name>A0A1A8X9D8_PLAOA</name>
<dbReference type="EMBL" id="FLQU01000197">
    <property type="protein sequence ID" value="SBS82199.1"/>
    <property type="molecule type" value="Genomic_DNA"/>
</dbReference>
<accession>A0A1A8X9D8</accession>
<dbReference type="Proteomes" id="UP000078546">
    <property type="component" value="Unassembled WGS sequence"/>
</dbReference>